<evidence type="ECO:0000313" key="3">
    <source>
        <dbReference type="Proteomes" id="UP000472580"/>
    </source>
</evidence>
<dbReference type="Proteomes" id="UP000472580">
    <property type="component" value="Unassembled WGS sequence"/>
</dbReference>
<reference evidence="2 3" key="1">
    <citation type="submission" date="2019-12" db="EMBL/GenBank/DDBJ databases">
        <title>Microbes associate with the intestines of laboratory mice.</title>
        <authorList>
            <person name="Navarre W."/>
            <person name="Wong E."/>
        </authorList>
    </citation>
    <scope>NUCLEOTIDE SEQUENCE [LARGE SCALE GENOMIC DNA]</scope>
    <source>
        <strain evidence="2 3">NM82_D38</strain>
    </source>
</reference>
<organism evidence="2 3">
    <name type="scientific">Parasutterella muris</name>
    <dbReference type="NCBI Taxonomy" id="2565572"/>
    <lineage>
        <taxon>Bacteria</taxon>
        <taxon>Pseudomonadati</taxon>
        <taxon>Pseudomonadota</taxon>
        <taxon>Betaproteobacteria</taxon>
        <taxon>Burkholderiales</taxon>
        <taxon>Sutterellaceae</taxon>
        <taxon>Parasutterella</taxon>
    </lineage>
</organism>
<keyword evidence="1" id="KW-1133">Transmembrane helix</keyword>
<dbReference type="RefSeq" id="WP_160336012.1">
    <property type="nucleotide sequence ID" value="NZ_WSRP01000037.1"/>
</dbReference>
<protein>
    <submittedName>
        <fullName evidence="2">Uncharacterized protein</fullName>
    </submittedName>
</protein>
<accession>A0A6L6YL72</accession>
<keyword evidence="3" id="KW-1185">Reference proteome</keyword>
<comment type="caution">
    <text evidence="2">The sequence shown here is derived from an EMBL/GenBank/DDBJ whole genome shotgun (WGS) entry which is preliminary data.</text>
</comment>
<feature type="transmembrane region" description="Helical" evidence="1">
    <location>
        <begin position="6"/>
        <end position="23"/>
    </location>
</feature>
<sequence length="192" mass="21483">MENTDFFSCLGAIGAIATVIALFPEKNRMAAFNFLKKVFQQVLNFFHNAVKTAELATIQATAPEGTKPVGTFRIHQLKPVCSVTITRDFPKAYTIFELSYEPEKEVFPFEKVRSNIPLYEASFGDFWKLGKPHVLRGAFEEDLAICDELKNEFTHNFSTDRSFLLVAPTTDVSGLSFTISGPAWLKAQTVTS</sequence>
<proteinExistence type="predicted"/>
<evidence type="ECO:0000313" key="2">
    <source>
        <dbReference type="EMBL" id="MVX57593.1"/>
    </source>
</evidence>
<dbReference type="EMBL" id="WSRP01000037">
    <property type="protein sequence ID" value="MVX57593.1"/>
    <property type="molecule type" value="Genomic_DNA"/>
</dbReference>
<gene>
    <name evidence="2" type="ORF">E5987_10365</name>
</gene>
<name>A0A6L6YL72_9BURK</name>
<keyword evidence="1" id="KW-0472">Membrane</keyword>
<evidence type="ECO:0000256" key="1">
    <source>
        <dbReference type="SAM" id="Phobius"/>
    </source>
</evidence>
<dbReference type="AlphaFoldDB" id="A0A6L6YL72"/>
<keyword evidence="1" id="KW-0812">Transmembrane</keyword>